<comment type="caution">
    <text evidence="2">The sequence shown here is derived from an EMBL/GenBank/DDBJ whole genome shotgun (WGS) entry which is preliminary data.</text>
</comment>
<evidence type="ECO:0000256" key="1">
    <source>
        <dbReference type="SAM" id="MobiDB-lite"/>
    </source>
</evidence>
<proteinExistence type="predicted"/>
<dbReference type="Proteomes" id="UP001642540">
    <property type="component" value="Unassembled WGS sequence"/>
</dbReference>
<gene>
    <name evidence="2" type="ORF">ODALV1_LOCUS19761</name>
</gene>
<feature type="compositionally biased region" description="Acidic residues" evidence="1">
    <location>
        <begin position="19"/>
        <end position="30"/>
    </location>
</feature>
<evidence type="ECO:0000313" key="2">
    <source>
        <dbReference type="EMBL" id="CAL8122350.1"/>
    </source>
</evidence>
<sequence>MAYHSSKSPEYSVGFEPLQVEEDDDFEELELLTSSQNKVSSSCCSEVDEGEAEEEGEETMSEEENNEDEEDEEDSSGSSAESDTSEFSTADSRPPKDASHSLDSSVISKELSSSGVLCKNLPQDVSTSNDSTNAVKHNYGLQKMPSYEFKLSKEGSKMLMILLYAFGYFFWHG</sequence>
<keyword evidence="3" id="KW-1185">Reference proteome</keyword>
<organism evidence="2 3">
    <name type="scientific">Orchesella dallaii</name>
    <dbReference type="NCBI Taxonomy" id="48710"/>
    <lineage>
        <taxon>Eukaryota</taxon>
        <taxon>Metazoa</taxon>
        <taxon>Ecdysozoa</taxon>
        <taxon>Arthropoda</taxon>
        <taxon>Hexapoda</taxon>
        <taxon>Collembola</taxon>
        <taxon>Entomobryomorpha</taxon>
        <taxon>Entomobryoidea</taxon>
        <taxon>Orchesellidae</taxon>
        <taxon>Orchesellinae</taxon>
        <taxon>Orchesella</taxon>
    </lineage>
</organism>
<accession>A0ABP1R841</accession>
<feature type="compositionally biased region" description="Low complexity" evidence="1">
    <location>
        <begin position="76"/>
        <end position="86"/>
    </location>
</feature>
<protein>
    <submittedName>
        <fullName evidence="2">Uncharacterized protein</fullName>
    </submittedName>
</protein>
<feature type="compositionally biased region" description="Acidic residues" evidence="1">
    <location>
        <begin position="46"/>
        <end position="75"/>
    </location>
</feature>
<feature type="region of interest" description="Disordered" evidence="1">
    <location>
        <begin position="1"/>
        <end position="105"/>
    </location>
</feature>
<name>A0ABP1R841_9HEXA</name>
<dbReference type="EMBL" id="CAXLJM020000068">
    <property type="protein sequence ID" value="CAL8122350.1"/>
    <property type="molecule type" value="Genomic_DNA"/>
</dbReference>
<evidence type="ECO:0000313" key="3">
    <source>
        <dbReference type="Proteomes" id="UP001642540"/>
    </source>
</evidence>
<reference evidence="2 3" key="1">
    <citation type="submission" date="2024-08" db="EMBL/GenBank/DDBJ databases">
        <authorList>
            <person name="Cucini C."/>
            <person name="Frati F."/>
        </authorList>
    </citation>
    <scope>NUCLEOTIDE SEQUENCE [LARGE SCALE GENOMIC DNA]</scope>
</reference>